<dbReference type="InterPro" id="IPR036291">
    <property type="entry name" value="NAD(P)-bd_dom_sf"/>
</dbReference>
<dbReference type="PANTHER" id="PTHR15020:SF50">
    <property type="entry name" value="UPF0659 PROTEIN YMR090W"/>
    <property type="match status" value="1"/>
</dbReference>
<dbReference type="CDD" id="cd05243">
    <property type="entry name" value="SDR_a5"/>
    <property type="match status" value="1"/>
</dbReference>
<evidence type="ECO:0000259" key="1">
    <source>
        <dbReference type="Pfam" id="PF13460"/>
    </source>
</evidence>
<evidence type="ECO:0000313" key="3">
    <source>
        <dbReference type="Proteomes" id="UP000277108"/>
    </source>
</evidence>
<reference evidence="2 3" key="1">
    <citation type="submission" date="2018-11" db="EMBL/GenBank/DDBJ databases">
        <title>Genomic Encyclopedia of Type Strains, Phase IV (KMG-IV): sequencing the most valuable type-strain genomes for metagenomic binning, comparative biology and taxonomic classification.</title>
        <authorList>
            <person name="Goeker M."/>
        </authorList>
    </citation>
    <scope>NUCLEOTIDE SEQUENCE [LARGE SCALE GENOMIC DNA]</scope>
    <source>
        <strain evidence="2 3">DSM 29158</strain>
    </source>
</reference>
<accession>A0A3N5BIW7</accession>
<feature type="domain" description="NAD(P)-binding" evidence="1">
    <location>
        <begin position="7"/>
        <end position="192"/>
    </location>
</feature>
<sequence length="216" mass="23826">MNILIVGANGQVAKQLVHKMKDEGKHNPIAMVRREDQIEQFNSIGVETRLIDLMDNQQTIEDGLNNIDSIVFSAGSGGHTGADQTMFIDLDGAVKVIEAAKSKNIKRFIMVSSFDTTRKAIEEAPESFRPYVIAKHYADIWLRGSGLDYTIVHPGKLENTPSTGKVNLAEQVELGSISREAVADVLLQVINNDNTIGKEFQIIDGDEDIIEAVQNY</sequence>
<evidence type="ECO:0000313" key="2">
    <source>
        <dbReference type="EMBL" id="RPF55220.1"/>
    </source>
</evidence>
<dbReference type="Pfam" id="PF13460">
    <property type="entry name" value="NAD_binding_10"/>
    <property type="match status" value="1"/>
</dbReference>
<dbReference type="EMBL" id="RKRK01000004">
    <property type="protein sequence ID" value="RPF55220.1"/>
    <property type="molecule type" value="Genomic_DNA"/>
</dbReference>
<dbReference type="Proteomes" id="UP000277108">
    <property type="component" value="Unassembled WGS sequence"/>
</dbReference>
<keyword evidence="3" id="KW-1185">Reference proteome</keyword>
<organism evidence="2 3">
    <name type="scientific">Abyssicoccus albus</name>
    <dbReference type="NCBI Taxonomy" id="1817405"/>
    <lineage>
        <taxon>Bacteria</taxon>
        <taxon>Bacillati</taxon>
        <taxon>Bacillota</taxon>
        <taxon>Bacilli</taxon>
        <taxon>Bacillales</taxon>
        <taxon>Abyssicoccaceae</taxon>
    </lineage>
</organism>
<dbReference type="AlphaFoldDB" id="A0A3N5BIW7"/>
<dbReference type="OrthoDB" id="9803892at2"/>
<comment type="caution">
    <text evidence="2">The sequence shown here is derived from an EMBL/GenBank/DDBJ whole genome shotgun (WGS) entry which is preliminary data.</text>
</comment>
<dbReference type="RefSeq" id="WP_123808290.1">
    <property type="nucleotide sequence ID" value="NZ_RKRK01000004.1"/>
</dbReference>
<dbReference type="InterPro" id="IPR016040">
    <property type="entry name" value="NAD(P)-bd_dom"/>
</dbReference>
<proteinExistence type="predicted"/>
<gene>
    <name evidence="2" type="ORF">EDD62_1545</name>
</gene>
<protein>
    <submittedName>
        <fullName evidence="2">Nucleoside-diphosphate-sugar epimerase</fullName>
    </submittedName>
</protein>
<dbReference type="Gene3D" id="3.40.50.720">
    <property type="entry name" value="NAD(P)-binding Rossmann-like Domain"/>
    <property type="match status" value="1"/>
</dbReference>
<dbReference type="PANTHER" id="PTHR15020">
    <property type="entry name" value="FLAVIN REDUCTASE-RELATED"/>
    <property type="match status" value="1"/>
</dbReference>
<name>A0A3N5BIW7_9BACL</name>
<dbReference type="SUPFAM" id="SSF51735">
    <property type="entry name" value="NAD(P)-binding Rossmann-fold domains"/>
    <property type="match status" value="1"/>
</dbReference>